<gene>
    <name evidence="2" type="ORF">CJD36_011065</name>
</gene>
<evidence type="ECO:0000313" key="3">
    <source>
        <dbReference type="Proteomes" id="UP000239872"/>
    </source>
</evidence>
<keyword evidence="3" id="KW-1185">Reference proteome</keyword>
<comment type="caution">
    <text evidence="2">The sequence shown here is derived from an EMBL/GenBank/DDBJ whole genome shotgun (WGS) entry which is preliminary data.</text>
</comment>
<dbReference type="AlphaFoldDB" id="A0A2S7SUB8"/>
<dbReference type="Proteomes" id="UP000239872">
    <property type="component" value="Unassembled WGS sequence"/>
</dbReference>
<dbReference type="EMBL" id="PPSL01000003">
    <property type="protein sequence ID" value="PQJ10509.1"/>
    <property type="molecule type" value="Genomic_DNA"/>
</dbReference>
<reference evidence="2 3" key="1">
    <citation type="submission" date="2018-01" db="EMBL/GenBank/DDBJ databases">
        <title>A novel member of the phylum Bacteroidetes isolated from glacier ice.</title>
        <authorList>
            <person name="Liu Q."/>
            <person name="Xin Y.-H."/>
        </authorList>
    </citation>
    <scope>NUCLEOTIDE SEQUENCE [LARGE SCALE GENOMIC DNA]</scope>
    <source>
        <strain evidence="2 3">RB1R16</strain>
    </source>
</reference>
<dbReference type="InterPro" id="IPR037056">
    <property type="entry name" value="RNase_H1_N_sf"/>
</dbReference>
<name>A0A2S7SUB8_9BACT</name>
<dbReference type="InterPro" id="IPR011320">
    <property type="entry name" value="RNase_H1_N"/>
</dbReference>
<evidence type="ECO:0000313" key="2">
    <source>
        <dbReference type="EMBL" id="PQJ10509.1"/>
    </source>
</evidence>
<accession>A0A2S7SUB8</accession>
<dbReference type="InterPro" id="IPR009027">
    <property type="entry name" value="Ribosomal_bL9/RNase_H1_N"/>
</dbReference>
<organism evidence="2 3">
    <name type="scientific">Flavipsychrobacter stenotrophus</name>
    <dbReference type="NCBI Taxonomy" id="2077091"/>
    <lineage>
        <taxon>Bacteria</taxon>
        <taxon>Pseudomonadati</taxon>
        <taxon>Bacteroidota</taxon>
        <taxon>Chitinophagia</taxon>
        <taxon>Chitinophagales</taxon>
        <taxon>Chitinophagaceae</taxon>
        <taxon>Flavipsychrobacter</taxon>
    </lineage>
</organism>
<protein>
    <recommendedName>
        <fullName evidence="1">Ribonuclease H1 N-terminal domain-containing protein</fullName>
    </recommendedName>
</protein>
<dbReference type="SUPFAM" id="SSF55658">
    <property type="entry name" value="L9 N-domain-like"/>
    <property type="match status" value="1"/>
</dbReference>
<proteinExistence type="predicted"/>
<sequence length="137" mass="15897">MFFTIKKRNMKKNFYVVFKGRETGIFKTWEETEPLVHRYPCSSYKGYANRQDAEKAFNADQVKRKRKTKAKAKKQVLWTDKFYVAVGGNSPAIYSTLEAAESHMKGDLNSCCEVFCLYEKAVEFLEKVFGLNDQFCG</sequence>
<evidence type="ECO:0000259" key="1">
    <source>
        <dbReference type="Pfam" id="PF01693"/>
    </source>
</evidence>
<feature type="domain" description="Ribonuclease H1 N-terminal" evidence="1">
    <location>
        <begin position="14"/>
        <end position="55"/>
    </location>
</feature>
<dbReference type="Pfam" id="PF01693">
    <property type="entry name" value="Cauli_VI"/>
    <property type="match status" value="1"/>
</dbReference>
<dbReference type="Gene3D" id="3.40.970.10">
    <property type="entry name" value="Ribonuclease H1, N-terminal domain"/>
    <property type="match status" value="1"/>
</dbReference>